<accession>A0ABD0KDU5</accession>
<dbReference type="Proteomes" id="UP001519460">
    <property type="component" value="Unassembled WGS sequence"/>
</dbReference>
<comment type="caution">
    <text evidence="2">The sequence shown here is derived from an EMBL/GenBank/DDBJ whole genome shotgun (WGS) entry which is preliminary data.</text>
</comment>
<name>A0ABD0KDU5_9CAEN</name>
<feature type="region of interest" description="Disordered" evidence="1">
    <location>
        <begin position="83"/>
        <end position="115"/>
    </location>
</feature>
<protein>
    <submittedName>
        <fullName evidence="2">Uncharacterized protein</fullName>
    </submittedName>
</protein>
<dbReference type="AlphaFoldDB" id="A0ABD0KDU5"/>
<evidence type="ECO:0000313" key="3">
    <source>
        <dbReference type="Proteomes" id="UP001519460"/>
    </source>
</evidence>
<proteinExistence type="predicted"/>
<evidence type="ECO:0000313" key="2">
    <source>
        <dbReference type="EMBL" id="KAK7485289.1"/>
    </source>
</evidence>
<sequence>MVWPSQSLPPDDTVNQMKDAADGTGTQKMAAMVQDALAVPLQHLSTPQPHAATKENFKTRQHFAVVFVCKEWAYRYGTHLLSSKGTKGKQKDGEGREEDQTGNNSDLSRVGTEGGGGDTVRDICSVFSVGFCVILKQYSGFGMTADAIPSKTRLGWRPSCGMVMKSESKTSTRQEEKSGWRAPDGPNMTSALLLISGVVCMS</sequence>
<feature type="compositionally biased region" description="Basic and acidic residues" evidence="1">
    <location>
        <begin position="166"/>
        <end position="179"/>
    </location>
</feature>
<keyword evidence="3" id="KW-1185">Reference proteome</keyword>
<reference evidence="2 3" key="1">
    <citation type="journal article" date="2023" name="Sci. Data">
        <title>Genome assembly of the Korean intertidal mud-creeper Batillaria attramentaria.</title>
        <authorList>
            <person name="Patra A.K."/>
            <person name="Ho P.T."/>
            <person name="Jun S."/>
            <person name="Lee S.J."/>
            <person name="Kim Y."/>
            <person name="Won Y.J."/>
        </authorList>
    </citation>
    <scope>NUCLEOTIDE SEQUENCE [LARGE SCALE GENOMIC DNA]</scope>
    <source>
        <strain evidence="2">Wonlab-2016</strain>
    </source>
</reference>
<gene>
    <name evidence="2" type="ORF">BaRGS_00023540</name>
</gene>
<feature type="region of interest" description="Disordered" evidence="1">
    <location>
        <begin position="165"/>
        <end position="185"/>
    </location>
</feature>
<dbReference type="EMBL" id="JACVVK020000197">
    <property type="protein sequence ID" value="KAK7485289.1"/>
    <property type="molecule type" value="Genomic_DNA"/>
</dbReference>
<evidence type="ECO:0000256" key="1">
    <source>
        <dbReference type="SAM" id="MobiDB-lite"/>
    </source>
</evidence>
<organism evidence="2 3">
    <name type="scientific">Batillaria attramentaria</name>
    <dbReference type="NCBI Taxonomy" id="370345"/>
    <lineage>
        <taxon>Eukaryota</taxon>
        <taxon>Metazoa</taxon>
        <taxon>Spiralia</taxon>
        <taxon>Lophotrochozoa</taxon>
        <taxon>Mollusca</taxon>
        <taxon>Gastropoda</taxon>
        <taxon>Caenogastropoda</taxon>
        <taxon>Sorbeoconcha</taxon>
        <taxon>Cerithioidea</taxon>
        <taxon>Batillariidae</taxon>
        <taxon>Batillaria</taxon>
    </lineage>
</organism>
<feature type="region of interest" description="Disordered" evidence="1">
    <location>
        <begin position="1"/>
        <end position="20"/>
    </location>
</feature>
<feature type="compositionally biased region" description="Polar residues" evidence="1">
    <location>
        <begin position="1"/>
        <end position="16"/>
    </location>
</feature>